<dbReference type="AlphaFoldDB" id="A0AAQ3UQH8"/>
<keyword evidence="3" id="KW-1185">Reference proteome</keyword>
<feature type="non-terminal residue" evidence="2">
    <location>
        <position position="1"/>
    </location>
</feature>
<accession>A0AAQ3UQH8</accession>
<proteinExistence type="predicted"/>
<gene>
    <name evidence="2" type="ORF">U9M48_040430</name>
</gene>
<feature type="region of interest" description="Disordered" evidence="1">
    <location>
        <begin position="40"/>
        <end position="79"/>
    </location>
</feature>
<organism evidence="2 3">
    <name type="scientific">Paspalum notatum var. saurae</name>
    <dbReference type="NCBI Taxonomy" id="547442"/>
    <lineage>
        <taxon>Eukaryota</taxon>
        <taxon>Viridiplantae</taxon>
        <taxon>Streptophyta</taxon>
        <taxon>Embryophyta</taxon>
        <taxon>Tracheophyta</taxon>
        <taxon>Spermatophyta</taxon>
        <taxon>Magnoliopsida</taxon>
        <taxon>Liliopsida</taxon>
        <taxon>Poales</taxon>
        <taxon>Poaceae</taxon>
        <taxon>PACMAD clade</taxon>
        <taxon>Panicoideae</taxon>
        <taxon>Andropogonodae</taxon>
        <taxon>Paspaleae</taxon>
        <taxon>Paspalinae</taxon>
        <taxon>Paspalum</taxon>
    </lineage>
</organism>
<name>A0AAQ3UQH8_PASNO</name>
<evidence type="ECO:0000313" key="3">
    <source>
        <dbReference type="Proteomes" id="UP001341281"/>
    </source>
</evidence>
<reference evidence="2 3" key="1">
    <citation type="submission" date="2024-02" db="EMBL/GenBank/DDBJ databases">
        <title>High-quality chromosome-scale genome assembly of Pensacola bahiagrass (Paspalum notatum Flugge var. saurae).</title>
        <authorList>
            <person name="Vega J.M."/>
            <person name="Podio M."/>
            <person name="Orjuela J."/>
            <person name="Siena L.A."/>
            <person name="Pessino S.C."/>
            <person name="Combes M.C."/>
            <person name="Mariac C."/>
            <person name="Albertini E."/>
            <person name="Pupilli F."/>
            <person name="Ortiz J.P.A."/>
            <person name="Leblanc O."/>
        </authorList>
    </citation>
    <scope>NUCLEOTIDE SEQUENCE [LARGE SCALE GENOMIC DNA]</scope>
    <source>
        <strain evidence="2">R1</strain>
        <tissue evidence="2">Leaf</tissue>
    </source>
</reference>
<dbReference type="EMBL" id="CP144753">
    <property type="protein sequence ID" value="WVZ94550.1"/>
    <property type="molecule type" value="Genomic_DNA"/>
</dbReference>
<sequence length="110" mass="12488">TCRRPCRAYLPVQTPQVRTLLVGKRGNRPATLELETWSAAGRATRDRSAATRAWTPSSPPSSPSCRVALSPRPRYSNSSCTPKRWAWIKPHMPTRRMTVKRTLTPQHHML</sequence>
<dbReference type="Proteomes" id="UP001341281">
    <property type="component" value="Chromosome 09"/>
</dbReference>
<protein>
    <submittedName>
        <fullName evidence="2">Uncharacterized protein</fullName>
    </submittedName>
</protein>
<evidence type="ECO:0000256" key="1">
    <source>
        <dbReference type="SAM" id="MobiDB-lite"/>
    </source>
</evidence>
<evidence type="ECO:0000313" key="2">
    <source>
        <dbReference type="EMBL" id="WVZ94550.1"/>
    </source>
</evidence>